<dbReference type="InterPro" id="IPR018062">
    <property type="entry name" value="HTH_AraC-typ_CS"/>
</dbReference>
<dbReference type="GO" id="GO:0043565">
    <property type="term" value="F:sequence-specific DNA binding"/>
    <property type="evidence" value="ECO:0007669"/>
    <property type="project" value="InterPro"/>
</dbReference>
<keyword evidence="3" id="KW-0804">Transcription</keyword>
<evidence type="ECO:0000256" key="1">
    <source>
        <dbReference type="ARBA" id="ARBA00023015"/>
    </source>
</evidence>
<evidence type="ECO:0000256" key="3">
    <source>
        <dbReference type="ARBA" id="ARBA00023163"/>
    </source>
</evidence>
<dbReference type="AlphaFoldDB" id="A0A345ZV66"/>
<keyword evidence="6" id="KW-1185">Reference proteome</keyword>
<dbReference type="InterPro" id="IPR050204">
    <property type="entry name" value="AraC_XylS_family_regulators"/>
</dbReference>
<organism evidence="5 6">
    <name type="scientific">Pseudolabrys taiwanensis</name>
    <dbReference type="NCBI Taxonomy" id="331696"/>
    <lineage>
        <taxon>Bacteria</taxon>
        <taxon>Pseudomonadati</taxon>
        <taxon>Pseudomonadota</taxon>
        <taxon>Alphaproteobacteria</taxon>
        <taxon>Hyphomicrobiales</taxon>
        <taxon>Xanthobacteraceae</taxon>
        <taxon>Pseudolabrys</taxon>
    </lineage>
</organism>
<reference evidence="5 6" key="1">
    <citation type="submission" date="2018-07" db="EMBL/GenBank/DDBJ databases">
        <authorList>
            <person name="Quirk P.G."/>
            <person name="Krulwich T.A."/>
        </authorList>
    </citation>
    <scope>NUCLEOTIDE SEQUENCE [LARGE SCALE GENOMIC DNA]</scope>
    <source>
        <strain evidence="5 6">CC-BB4</strain>
    </source>
</reference>
<dbReference type="SUPFAM" id="SSF46689">
    <property type="entry name" value="Homeodomain-like"/>
    <property type="match status" value="2"/>
</dbReference>
<dbReference type="Gene3D" id="1.10.10.60">
    <property type="entry name" value="Homeodomain-like"/>
    <property type="match status" value="2"/>
</dbReference>
<proteinExistence type="predicted"/>
<feature type="domain" description="HTH araC/xylS-type" evidence="4">
    <location>
        <begin position="196"/>
        <end position="294"/>
    </location>
</feature>
<dbReference type="EMBL" id="CP031417">
    <property type="protein sequence ID" value="AXK80813.1"/>
    <property type="molecule type" value="Genomic_DNA"/>
</dbReference>
<dbReference type="GO" id="GO:0003700">
    <property type="term" value="F:DNA-binding transcription factor activity"/>
    <property type="evidence" value="ECO:0007669"/>
    <property type="project" value="InterPro"/>
</dbReference>
<gene>
    <name evidence="5" type="ORF">DW352_10010</name>
</gene>
<dbReference type="Pfam" id="PF12833">
    <property type="entry name" value="HTH_18"/>
    <property type="match status" value="1"/>
</dbReference>
<protein>
    <submittedName>
        <fullName evidence="5">AraC family transcriptional regulator</fullName>
    </submittedName>
</protein>
<dbReference type="PANTHER" id="PTHR46796:SF6">
    <property type="entry name" value="ARAC SUBFAMILY"/>
    <property type="match status" value="1"/>
</dbReference>
<dbReference type="KEGG" id="ptaw:DW352_10010"/>
<evidence type="ECO:0000259" key="4">
    <source>
        <dbReference type="PROSITE" id="PS01124"/>
    </source>
</evidence>
<dbReference type="PANTHER" id="PTHR46796">
    <property type="entry name" value="HTH-TYPE TRANSCRIPTIONAL ACTIVATOR RHAS-RELATED"/>
    <property type="match status" value="1"/>
</dbReference>
<keyword evidence="1" id="KW-0805">Transcription regulation</keyword>
<dbReference type="SMART" id="SM00342">
    <property type="entry name" value="HTH_ARAC"/>
    <property type="match status" value="1"/>
</dbReference>
<dbReference type="InterPro" id="IPR020449">
    <property type="entry name" value="Tscrpt_reg_AraC-type_HTH"/>
</dbReference>
<dbReference type="PRINTS" id="PR00032">
    <property type="entry name" value="HTHARAC"/>
</dbReference>
<keyword evidence="2" id="KW-0238">DNA-binding</keyword>
<evidence type="ECO:0000313" key="6">
    <source>
        <dbReference type="Proteomes" id="UP000254889"/>
    </source>
</evidence>
<dbReference type="Proteomes" id="UP000254889">
    <property type="component" value="Chromosome"/>
</dbReference>
<accession>A0A345ZV66</accession>
<name>A0A345ZV66_9HYPH</name>
<evidence type="ECO:0000313" key="5">
    <source>
        <dbReference type="EMBL" id="AXK80813.1"/>
    </source>
</evidence>
<sequence>MSSNAMPGDDRCVRFTPSEMMQHHVAHWTGLKAVVTATQREPFTYHFKSKFHLLIAAEHVEREDGETEIEGLPRSRLRSLSGKLTFVPAGRELNGWQQPLVPARVVAFYIDPQELRLDDELHFGEIEFQPRLFFADAELWRIAMKLKDEVLKGENGMRQYSEALVVLLAHELVRLNNSGDTAAPVARGGLAGWQQKRVADYIEAHLAQNVPLADLASLVDFSPFHFARAFKRSFGVPPHRYHVKRRIERAKELLALPTSSVTSVGLAVGFAETSSFSAAFRKVTGRAPSDYRREVIAATRVRMLPGQPMPADMREPPQGLSN</sequence>
<dbReference type="OrthoDB" id="9806208at2"/>
<dbReference type="InterPro" id="IPR009057">
    <property type="entry name" value="Homeodomain-like_sf"/>
</dbReference>
<dbReference type="InterPro" id="IPR018060">
    <property type="entry name" value="HTH_AraC"/>
</dbReference>
<dbReference type="PROSITE" id="PS01124">
    <property type="entry name" value="HTH_ARAC_FAMILY_2"/>
    <property type="match status" value="1"/>
</dbReference>
<evidence type="ECO:0000256" key="2">
    <source>
        <dbReference type="ARBA" id="ARBA00023125"/>
    </source>
</evidence>
<dbReference type="PROSITE" id="PS00041">
    <property type="entry name" value="HTH_ARAC_FAMILY_1"/>
    <property type="match status" value="1"/>
</dbReference>